<reference evidence="3" key="1">
    <citation type="submission" date="2025-05" db="UniProtKB">
        <authorList>
            <consortium name="Ensembl"/>
        </authorList>
    </citation>
    <scope>IDENTIFICATION</scope>
</reference>
<dbReference type="Pfam" id="PF02204">
    <property type="entry name" value="VPS9"/>
    <property type="match status" value="1"/>
</dbReference>
<protein>
    <recommendedName>
        <fullName evidence="2">VPS9 domain-containing protein</fullName>
    </recommendedName>
</protein>
<evidence type="ECO:0000313" key="4">
    <source>
        <dbReference type="Proteomes" id="UP000694388"/>
    </source>
</evidence>
<feature type="compositionally biased region" description="Polar residues" evidence="1">
    <location>
        <begin position="216"/>
        <end position="232"/>
    </location>
</feature>
<dbReference type="AlphaFoldDB" id="A0A8C4WTL2"/>
<dbReference type="InterPro" id="IPR037191">
    <property type="entry name" value="VPS9_dom_sf"/>
</dbReference>
<dbReference type="PANTHER" id="PTHR23101:SF127">
    <property type="entry name" value="RAS AND RAB INTERACTOR 1-RELATED"/>
    <property type="match status" value="1"/>
</dbReference>
<dbReference type="Ensembl" id="ENSEBUT00000011070.1">
    <property type="protein sequence ID" value="ENSEBUP00000010520.1"/>
    <property type="gene ID" value="ENSEBUG00000006777.1"/>
</dbReference>
<dbReference type="Gene3D" id="1.20.1050.80">
    <property type="entry name" value="VPS9 domain"/>
    <property type="match status" value="1"/>
</dbReference>
<dbReference type="GO" id="GO:0031267">
    <property type="term" value="F:small GTPase binding"/>
    <property type="evidence" value="ECO:0007669"/>
    <property type="project" value="TreeGrafter"/>
</dbReference>
<feature type="region of interest" description="Disordered" evidence="1">
    <location>
        <begin position="199"/>
        <end position="232"/>
    </location>
</feature>
<proteinExistence type="predicted"/>
<dbReference type="Pfam" id="PF23268">
    <property type="entry name" value="RIN1"/>
    <property type="match status" value="1"/>
</dbReference>
<evidence type="ECO:0000259" key="2">
    <source>
        <dbReference type="PROSITE" id="PS51205"/>
    </source>
</evidence>
<dbReference type="PANTHER" id="PTHR23101">
    <property type="entry name" value="RAB GDP/GTP EXCHANGE FACTOR"/>
    <property type="match status" value="1"/>
</dbReference>
<organism evidence="3 4">
    <name type="scientific">Eptatretus burgeri</name>
    <name type="common">Inshore hagfish</name>
    <dbReference type="NCBI Taxonomy" id="7764"/>
    <lineage>
        <taxon>Eukaryota</taxon>
        <taxon>Metazoa</taxon>
        <taxon>Chordata</taxon>
        <taxon>Craniata</taxon>
        <taxon>Vertebrata</taxon>
        <taxon>Cyclostomata</taxon>
        <taxon>Myxini</taxon>
        <taxon>Myxiniformes</taxon>
        <taxon>Myxinidae</taxon>
        <taxon>Eptatretinae</taxon>
        <taxon>Eptatretus</taxon>
    </lineage>
</organism>
<keyword evidence="4" id="KW-1185">Reference proteome</keyword>
<evidence type="ECO:0000256" key="1">
    <source>
        <dbReference type="SAM" id="MobiDB-lite"/>
    </source>
</evidence>
<dbReference type="GO" id="GO:0016192">
    <property type="term" value="P:vesicle-mediated transport"/>
    <property type="evidence" value="ECO:0007669"/>
    <property type="project" value="InterPro"/>
</dbReference>
<dbReference type="InterPro" id="IPR003123">
    <property type="entry name" value="VPS9"/>
</dbReference>
<dbReference type="Proteomes" id="UP000694388">
    <property type="component" value="Unplaced"/>
</dbReference>
<dbReference type="GO" id="GO:0005829">
    <property type="term" value="C:cytosol"/>
    <property type="evidence" value="ECO:0007669"/>
    <property type="project" value="TreeGrafter"/>
</dbReference>
<evidence type="ECO:0000313" key="3">
    <source>
        <dbReference type="Ensembl" id="ENSEBUP00000010529.1"/>
    </source>
</evidence>
<feature type="domain" description="VPS9" evidence="2">
    <location>
        <begin position="376"/>
        <end position="516"/>
    </location>
</feature>
<name>A0A8C4WTL2_EPTBU</name>
<sequence>MENMMQYEENTATTMRNSREEQSDCHGKWGGNPVCFWNPLYYEVNGLPMPAKAKQLITGVPLPLPPRNVLHHHTPSISWDNNQNDHKRWLQCEDTRRDMRKSFLSIQWPLTRYHSDETLTSLTKVFYHKELSSHTLHSGGGSDSALHVQMGTASQDLTKTLYSTLTHEPKKMSASEASLVGEEEDLPFLCDKGQPVPCISSPQISSEDDEEVVESNRNSSPEANLSKASPNTEIQIQHRRNRLSDMADGTMSTKVLGTMRGVFSAFQTRQKRLHQKIIVLAHDKRSTLGKSVHEFVTAMQEPSNCNSSTGMLKSMCSFLNDLKTDLMSSGELETSLLSCLDQEAIDKAIEKALHEVVLKPLAPFLRMRLVAAHRQDGRNAKLCQGLAAARKQAQQQIRHGKLNLPSTTTVQRVRTCFRALQRAYSPRKKIVFLLQACKIVYQALGSGGKEELGADELLPFLLYTVAFCDMPSLDPEVEYIMELLDPSLLTGEGENYRCSPILLKSILCSRHSILLSIRQGQPEL</sequence>
<dbReference type="GeneTree" id="ENSGT00940000154866"/>
<dbReference type="SMART" id="SM00167">
    <property type="entry name" value="VPS9"/>
    <property type="match status" value="1"/>
</dbReference>
<accession>A0A8C4WTL2</accession>
<dbReference type="GO" id="GO:0030139">
    <property type="term" value="C:endocytic vesicle"/>
    <property type="evidence" value="ECO:0007669"/>
    <property type="project" value="TreeGrafter"/>
</dbReference>
<dbReference type="GO" id="GO:0005085">
    <property type="term" value="F:guanyl-nucleotide exchange factor activity"/>
    <property type="evidence" value="ECO:0007669"/>
    <property type="project" value="InterPro"/>
</dbReference>
<dbReference type="SUPFAM" id="SSF109993">
    <property type="entry name" value="VPS9 domain"/>
    <property type="match status" value="1"/>
</dbReference>
<dbReference type="Ensembl" id="ENSEBUT00000011078.1">
    <property type="protein sequence ID" value="ENSEBUP00000010529.1"/>
    <property type="gene ID" value="ENSEBUG00000006777.1"/>
</dbReference>
<dbReference type="PROSITE" id="PS51205">
    <property type="entry name" value="VPS9"/>
    <property type="match status" value="1"/>
</dbReference>
<dbReference type="InterPro" id="IPR045046">
    <property type="entry name" value="Vps9-like"/>
</dbReference>